<dbReference type="Proteomes" id="UP000192284">
    <property type="component" value="Unassembled WGS sequence"/>
</dbReference>
<feature type="region of interest" description="Disordered" evidence="1">
    <location>
        <begin position="26"/>
        <end position="56"/>
    </location>
</feature>
<sequence>MNLKGIAGTLTIAGALGAAALGVGAGTGQADPGPRIPRPPVPHIDDSTGWHPVPPGQIQQVCPWHSPPGHWVGGPHGLPCT</sequence>
<organism evidence="3 4">
    <name type="scientific">Mycobacterium angelicum</name>
    <dbReference type="NCBI Taxonomy" id="470074"/>
    <lineage>
        <taxon>Bacteria</taxon>
        <taxon>Bacillati</taxon>
        <taxon>Actinomycetota</taxon>
        <taxon>Actinomycetes</taxon>
        <taxon>Mycobacteriales</taxon>
        <taxon>Mycobacteriaceae</taxon>
        <taxon>Mycobacterium</taxon>
    </lineage>
</organism>
<gene>
    <name evidence="3" type="ORF">BST12_01745</name>
</gene>
<dbReference type="AlphaFoldDB" id="A0A1X0A710"/>
<reference evidence="3 4" key="1">
    <citation type="submission" date="2017-02" db="EMBL/GenBank/DDBJ databases">
        <title>The new phylogeny of genus Mycobacterium.</title>
        <authorList>
            <person name="Tortoli E."/>
            <person name="Trovato A."/>
            <person name="Cirillo D.M."/>
        </authorList>
    </citation>
    <scope>NUCLEOTIDE SEQUENCE [LARGE SCALE GENOMIC DNA]</scope>
    <source>
        <strain evidence="3 4">DSM 45057</strain>
    </source>
</reference>
<evidence type="ECO:0000313" key="4">
    <source>
        <dbReference type="Proteomes" id="UP000192284"/>
    </source>
</evidence>
<dbReference type="OrthoDB" id="4749997at2"/>
<keyword evidence="4" id="KW-1185">Reference proteome</keyword>
<evidence type="ECO:0000313" key="3">
    <source>
        <dbReference type="EMBL" id="ORA25792.1"/>
    </source>
</evidence>
<dbReference type="EMBL" id="MVHE01000002">
    <property type="protein sequence ID" value="ORA25792.1"/>
    <property type="molecule type" value="Genomic_DNA"/>
</dbReference>
<name>A0A1X0A710_MYCAN</name>
<feature type="chain" id="PRO_5038763209" evidence="2">
    <location>
        <begin position="31"/>
        <end position="81"/>
    </location>
</feature>
<feature type="signal peptide" evidence="2">
    <location>
        <begin position="1"/>
        <end position="30"/>
    </location>
</feature>
<evidence type="ECO:0000256" key="2">
    <source>
        <dbReference type="SAM" id="SignalP"/>
    </source>
</evidence>
<keyword evidence="2" id="KW-0732">Signal</keyword>
<dbReference type="RefSeq" id="WP_083111282.1">
    <property type="nucleotide sequence ID" value="NZ_JACKTS010000014.1"/>
</dbReference>
<comment type="caution">
    <text evidence="3">The sequence shown here is derived from an EMBL/GenBank/DDBJ whole genome shotgun (WGS) entry which is preliminary data.</text>
</comment>
<protein>
    <submittedName>
        <fullName evidence="3">Uncharacterized protein</fullName>
    </submittedName>
</protein>
<proteinExistence type="predicted"/>
<accession>A0A1X0A710</accession>
<evidence type="ECO:0000256" key="1">
    <source>
        <dbReference type="SAM" id="MobiDB-lite"/>
    </source>
</evidence>